<dbReference type="Proteomes" id="UP000299102">
    <property type="component" value="Unassembled WGS sequence"/>
</dbReference>
<feature type="region of interest" description="Disordered" evidence="1">
    <location>
        <begin position="1"/>
        <end position="34"/>
    </location>
</feature>
<dbReference type="EMBL" id="BGZK01003299">
    <property type="protein sequence ID" value="GBO99720.1"/>
    <property type="molecule type" value="Genomic_DNA"/>
</dbReference>
<name>A0A4C1SF62_EUMVA</name>
<dbReference type="AlphaFoldDB" id="A0A4C1SF62"/>
<evidence type="ECO:0000313" key="2">
    <source>
        <dbReference type="EMBL" id="GBO99720.1"/>
    </source>
</evidence>
<organism evidence="2 3">
    <name type="scientific">Eumeta variegata</name>
    <name type="common">Bagworm moth</name>
    <name type="synonym">Eumeta japonica</name>
    <dbReference type="NCBI Taxonomy" id="151549"/>
    <lineage>
        <taxon>Eukaryota</taxon>
        <taxon>Metazoa</taxon>
        <taxon>Ecdysozoa</taxon>
        <taxon>Arthropoda</taxon>
        <taxon>Hexapoda</taxon>
        <taxon>Insecta</taxon>
        <taxon>Pterygota</taxon>
        <taxon>Neoptera</taxon>
        <taxon>Endopterygota</taxon>
        <taxon>Lepidoptera</taxon>
        <taxon>Glossata</taxon>
        <taxon>Ditrysia</taxon>
        <taxon>Tineoidea</taxon>
        <taxon>Psychidae</taxon>
        <taxon>Oiketicinae</taxon>
        <taxon>Eumeta</taxon>
    </lineage>
</organism>
<gene>
    <name evidence="2" type="ORF">EVAR_67430_1</name>
</gene>
<reference evidence="2 3" key="1">
    <citation type="journal article" date="2019" name="Commun. Biol.">
        <title>The bagworm genome reveals a unique fibroin gene that provides high tensile strength.</title>
        <authorList>
            <person name="Kono N."/>
            <person name="Nakamura H."/>
            <person name="Ohtoshi R."/>
            <person name="Tomita M."/>
            <person name="Numata K."/>
            <person name="Arakawa K."/>
        </authorList>
    </citation>
    <scope>NUCLEOTIDE SEQUENCE [LARGE SCALE GENOMIC DNA]</scope>
</reference>
<protein>
    <submittedName>
        <fullName evidence="2">Uncharacterized protein</fullName>
    </submittedName>
</protein>
<keyword evidence="3" id="KW-1185">Reference proteome</keyword>
<feature type="compositionally biased region" description="Basic and acidic residues" evidence="1">
    <location>
        <begin position="19"/>
        <end position="34"/>
    </location>
</feature>
<accession>A0A4C1SF62</accession>
<comment type="caution">
    <text evidence="2">The sequence shown here is derived from an EMBL/GenBank/DDBJ whole genome shotgun (WGS) entry which is preliminary data.</text>
</comment>
<evidence type="ECO:0000313" key="3">
    <source>
        <dbReference type="Proteomes" id="UP000299102"/>
    </source>
</evidence>
<proteinExistence type="predicted"/>
<sequence length="113" mass="12958">MEFGPRPPPAAPAPPGSDATRRGSENESEFGERNRLLFSIDSQSPEKEHRLRQLHSNIGITGFNEIEVERAGGRIGRKEPSYCGLVKEVDKNCRFDRHLFVPWLNRFMYVMNQ</sequence>
<evidence type="ECO:0000256" key="1">
    <source>
        <dbReference type="SAM" id="MobiDB-lite"/>
    </source>
</evidence>
<feature type="compositionally biased region" description="Pro residues" evidence="1">
    <location>
        <begin position="1"/>
        <end position="15"/>
    </location>
</feature>